<evidence type="ECO:0000313" key="1">
    <source>
        <dbReference type="EMBL" id="JAP07328.1"/>
    </source>
</evidence>
<feature type="non-terminal residue" evidence="1">
    <location>
        <position position="1"/>
    </location>
</feature>
<dbReference type="EMBL" id="GEDG01038988">
    <property type="protein sequence ID" value="JAP07328.1"/>
    <property type="molecule type" value="Transcribed_RNA"/>
</dbReference>
<name>A0A0V0GJ91_SOLCH</name>
<protein>
    <submittedName>
        <fullName evidence="1">Putative ovule protein</fullName>
    </submittedName>
</protein>
<sequence length="93" mass="11123">LLQVLINYPSKIIQISQIQILKPFSSQPLIHNFSHFLLSVFLALFLQLLTRFSNPLPYETLLIHHFFALFHLRHPFKLREHSLSSHGVWPYFW</sequence>
<accession>A0A0V0GJ91</accession>
<reference evidence="1" key="1">
    <citation type="submission" date="2015-12" db="EMBL/GenBank/DDBJ databases">
        <title>Gene expression during late stages of embryo sac development: a critical building block for successful pollen-pistil interactions.</title>
        <authorList>
            <person name="Liu Y."/>
            <person name="Joly V."/>
            <person name="Sabar M."/>
            <person name="Matton D.P."/>
        </authorList>
    </citation>
    <scope>NUCLEOTIDE SEQUENCE</scope>
</reference>
<proteinExistence type="predicted"/>
<dbReference type="AlphaFoldDB" id="A0A0V0GJ91"/>
<organism evidence="1">
    <name type="scientific">Solanum chacoense</name>
    <name type="common">Chaco potato</name>
    <dbReference type="NCBI Taxonomy" id="4108"/>
    <lineage>
        <taxon>Eukaryota</taxon>
        <taxon>Viridiplantae</taxon>
        <taxon>Streptophyta</taxon>
        <taxon>Embryophyta</taxon>
        <taxon>Tracheophyta</taxon>
        <taxon>Spermatophyta</taxon>
        <taxon>Magnoliopsida</taxon>
        <taxon>eudicotyledons</taxon>
        <taxon>Gunneridae</taxon>
        <taxon>Pentapetalae</taxon>
        <taxon>asterids</taxon>
        <taxon>lamiids</taxon>
        <taxon>Solanales</taxon>
        <taxon>Solanaceae</taxon>
        <taxon>Solanoideae</taxon>
        <taxon>Solaneae</taxon>
        <taxon>Solanum</taxon>
    </lineage>
</organism>